<name>D8PFR8_9BACT</name>
<dbReference type="KEGG" id="nde:NIDE2394"/>
<dbReference type="SUPFAM" id="SSF53756">
    <property type="entry name" value="UDP-Glycosyltransferase/glycogen phosphorylase"/>
    <property type="match status" value="1"/>
</dbReference>
<evidence type="ECO:0000313" key="3">
    <source>
        <dbReference type="EMBL" id="CBK42105.1"/>
    </source>
</evidence>
<dbReference type="Gene3D" id="3.40.50.2000">
    <property type="entry name" value="Glycogen Phosphorylase B"/>
    <property type="match status" value="2"/>
</dbReference>
<dbReference type="InterPro" id="IPR001296">
    <property type="entry name" value="Glyco_trans_1"/>
</dbReference>
<keyword evidence="3" id="KW-0808">Transferase</keyword>
<dbReference type="GO" id="GO:0016758">
    <property type="term" value="F:hexosyltransferase activity"/>
    <property type="evidence" value="ECO:0007669"/>
    <property type="project" value="TreeGrafter"/>
</dbReference>
<dbReference type="CDD" id="cd03801">
    <property type="entry name" value="GT4_PimA-like"/>
    <property type="match status" value="1"/>
</dbReference>
<accession>D8PFR8</accession>
<dbReference type="STRING" id="330214.NIDE2394"/>
<keyword evidence="4" id="KW-1185">Reference proteome</keyword>
<dbReference type="Proteomes" id="UP000001660">
    <property type="component" value="Chromosome"/>
</dbReference>
<evidence type="ECO:0000313" key="4">
    <source>
        <dbReference type="Proteomes" id="UP000001660"/>
    </source>
</evidence>
<dbReference type="AlphaFoldDB" id="D8PFR8"/>
<dbReference type="CAZy" id="GT4">
    <property type="family name" value="Glycosyltransferase Family 4"/>
</dbReference>
<dbReference type="Pfam" id="PF00534">
    <property type="entry name" value="Glycos_transf_1"/>
    <property type="match status" value="1"/>
</dbReference>
<dbReference type="PANTHER" id="PTHR45947:SF3">
    <property type="entry name" value="SULFOQUINOVOSYL TRANSFERASE SQD2"/>
    <property type="match status" value="1"/>
</dbReference>
<reference evidence="3 4" key="1">
    <citation type="journal article" date="2010" name="Proc. Natl. Acad. Sci. U.S.A.">
        <title>A Nitrospira metagenome illuminates the physiology and evolution of globally important nitrite-oxidizing bacteria.</title>
        <authorList>
            <person name="Lucker S."/>
            <person name="Wagner M."/>
            <person name="Maixner F."/>
            <person name="Pelletier E."/>
            <person name="Koch H."/>
            <person name="Vacherie B."/>
            <person name="Rattei T."/>
            <person name="Sinninghe Damste J."/>
            <person name="Spieck E."/>
            <person name="Le Paslier D."/>
            <person name="Daims H."/>
        </authorList>
    </citation>
    <scope>NUCLEOTIDE SEQUENCE [LARGE SCALE GENOMIC DNA]</scope>
</reference>
<protein>
    <submittedName>
        <fullName evidence="3">Putative Glycosyl transferase, group 1</fullName>
    </submittedName>
</protein>
<gene>
    <name evidence="3" type="ORF">NIDE2394</name>
</gene>
<evidence type="ECO:0000259" key="1">
    <source>
        <dbReference type="Pfam" id="PF00534"/>
    </source>
</evidence>
<dbReference type="Pfam" id="PF13439">
    <property type="entry name" value="Glyco_transf_4"/>
    <property type="match status" value="1"/>
</dbReference>
<dbReference type="eggNOG" id="COG0438">
    <property type="taxonomic scope" value="Bacteria"/>
</dbReference>
<dbReference type="HOGENOM" id="CLU_009583_0_3_0"/>
<sequence>MLRVLQIVIAPQVQRSGQPIGVTGPERRAANLAPYWREYGIEPIVCYPQRGNLRGHFVGAGLKVIDFEIGNKLNLSAIRRIATLALEHSVQLIHTQGPASLDMLACFGGLYAGIPVIITRPVMIEDQITYSPPRRRLYSLIDRATTLRLVRRVIAVSHRGYQHLHDYCRLEERRLQRIYNGINLRRFEIRQHNENRGESNGPPLVIGMVAQLFAPKGWPDFIKAIARLRDQGDNVLGLIVGEGELRDALEADVANRGLHANIEFTGFREDMAKIYQRMDFLLFTTHREGLSVAVIEALASGLPIVATDVGGIREQVEEGRNGHIVQVGDLDLIVQHCTRLIRDPARRAAMGLASRTIAEERFSERRMLEEYVTCYQQTASGIS</sequence>
<dbReference type="InterPro" id="IPR050194">
    <property type="entry name" value="Glycosyltransferase_grp1"/>
</dbReference>
<proteinExistence type="predicted"/>
<dbReference type="PANTHER" id="PTHR45947">
    <property type="entry name" value="SULFOQUINOVOSYL TRANSFERASE SQD2"/>
    <property type="match status" value="1"/>
</dbReference>
<dbReference type="EMBL" id="FP929003">
    <property type="protein sequence ID" value="CBK42105.1"/>
    <property type="molecule type" value="Genomic_DNA"/>
</dbReference>
<feature type="domain" description="Glycosyl transferase family 1" evidence="1">
    <location>
        <begin position="194"/>
        <end position="353"/>
    </location>
</feature>
<dbReference type="InterPro" id="IPR028098">
    <property type="entry name" value="Glyco_trans_4-like_N"/>
</dbReference>
<feature type="domain" description="Glycosyltransferase subfamily 4-like N-terminal" evidence="2">
    <location>
        <begin position="23"/>
        <end position="186"/>
    </location>
</feature>
<evidence type="ECO:0000259" key="2">
    <source>
        <dbReference type="Pfam" id="PF13439"/>
    </source>
</evidence>
<organism evidence="3 4">
    <name type="scientific">Nitrospira defluvii</name>
    <dbReference type="NCBI Taxonomy" id="330214"/>
    <lineage>
        <taxon>Bacteria</taxon>
        <taxon>Pseudomonadati</taxon>
        <taxon>Nitrospirota</taxon>
        <taxon>Nitrospiria</taxon>
        <taxon>Nitrospirales</taxon>
        <taxon>Nitrospiraceae</taxon>
        <taxon>Nitrospira</taxon>
    </lineage>
</organism>